<feature type="region of interest" description="Disordered" evidence="1">
    <location>
        <begin position="54"/>
        <end position="83"/>
    </location>
</feature>
<dbReference type="Proteomes" id="UP001140949">
    <property type="component" value="Unassembled WGS sequence"/>
</dbReference>
<dbReference type="EMBL" id="JANAVB010009017">
    <property type="protein sequence ID" value="KAJ6840943.1"/>
    <property type="molecule type" value="Genomic_DNA"/>
</dbReference>
<keyword evidence="3" id="KW-1185">Reference proteome</keyword>
<comment type="caution">
    <text evidence="2">The sequence shown here is derived from an EMBL/GenBank/DDBJ whole genome shotgun (WGS) entry which is preliminary data.</text>
</comment>
<proteinExistence type="predicted"/>
<organism evidence="2 3">
    <name type="scientific">Iris pallida</name>
    <name type="common">Sweet iris</name>
    <dbReference type="NCBI Taxonomy" id="29817"/>
    <lineage>
        <taxon>Eukaryota</taxon>
        <taxon>Viridiplantae</taxon>
        <taxon>Streptophyta</taxon>
        <taxon>Embryophyta</taxon>
        <taxon>Tracheophyta</taxon>
        <taxon>Spermatophyta</taxon>
        <taxon>Magnoliopsida</taxon>
        <taxon>Liliopsida</taxon>
        <taxon>Asparagales</taxon>
        <taxon>Iridaceae</taxon>
        <taxon>Iridoideae</taxon>
        <taxon>Irideae</taxon>
        <taxon>Iris</taxon>
    </lineage>
</organism>
<gene>
    <name evidence="2" type="ORF">M6B38_117725</name>
</gene>
<dbReference type="AlphaFoldDB" id="A0AAX6HJB0"/>
<evidence type="ECO:0000256" key="1">
    <source>
        <dbReference type="SAM" id="MobiDB-lite"/>
    </source>
</evidence>
<reference evidence="2" key="2">
    <citation type="submission" date="2023-04" db="EMBL/GenBank/DDBJ databases">
        <authorList>
            <person name="Bruccoleri R.E."/>
            <person name="Oakeley E.J."/>
            <person name="Faust A.-M."/>
            <person name="Dessus-Babus S."/>
            <person name="Altorfer M."/>
            <person name="Burckhardt D."/>
            <person name="Oertli M."/>
            <person name="Naumann U."/>
            <person name="Petersen F."/>
            <person name="Wong J."/>
        </authorList>
    </citation>
    <scope>NUCLEOTIDE SEQUENCE</scope>
    <source>
        <strain evidence="2">GSM-AAB239-AS_SAM_17_03QT</strain>
        <tissue evidence="2">Leaf</tissue>
    </source>
</reference>
<protein>
    <submittedName>
        <fullName evidence="2">Extensin</fullName>
    </submittedName>
</protein>
<reference evidence="2" key="1">
    <citation type="journal article" date="2023" name="GigaByte">
        <title>Genome assembly of the bearded iris, Iris pallida Lam.</title>
        <authorList>
            <person name="Bruccoleri R.E."/>
            <person name="Oakeley E.J."/>
            <person name="Faust A.M.E."/>
            <person name="Altorfer M."/>
            <person name="Dessus-Babus S."/>
            <person name="Burckhardt D."/>
            <person name="Oertli M."/>
            <person name="Naumann U."/>
            <person name="Petersen F."/>
            <person name="Wong J."/>
        </authorList>
    </citation>
    <scope>NUCLEOTIDE SEQUENCE</scope>
    <source>
        <strain evidence="2">GSM-AAB239-AS_SAM_17_03QT</strain>
    </source>
</reference>
<feature type="region of interest" description="Disordered" evidence="1">
    <location>
        <begin position="1"/>
        <end position="38"/>
    </location>
</feature>
<evidence type="ECO:0000313" key="3">
    <source>
        <dbReference type="Proteomes" id="UP001140949"/>
    </source>
</evidence>
<feature type="compositionally biased region" description="Basic and acidic residues" evidence="1">
    <location>
        <begin position="1"/>
        <end position="10"/>
    </location>
</feature>
<sequence>MTPESRRARVEPSSTTSPAATSAALLPSEPHHAGNSTAGVLLLVEQPLLLTARHPEPVPIAPETPSPSHNYSPEPLRASSSSVPCLRRLAQPRAPHRRLVDAGHPRAVPLALPSSASVTLNS</sequence>
<accession>A0AAX6HJB0</accession>
<feature type="compositionally biased region" description="Low complexity" evidence="1">
    <location>
        <begin position="11"/>
        <end position="28"/>
    </location>
</feature>
<name>A0AAX6HJB0_IRIPA</name>
<evidence type="ECO:0000313" key="2">
    <source>
        <dbReference type="EMBL" id="KAJ6840943.1"/>
    </source>
</evidence>